<dbReference type="PANTHER" id="PTHR34477:SF1">
    <property type="entry name" value="UPF0213 PROTEIN YHBQ"/>
    <property type="match status" value="1"/>
</dbReference>
<dbReference type="Pfam" id="PF01541">
    <property type="entry name" value="GIY-YIG"/>
    <property type="match status" value="1"/>
</dbReference>
<dbReference type="InterPro" id="IPR000305">
    <property type="entry name" value="GIY-YIG_endonuc"/>
</dbReference>
<reference evidence="3" key="1">
    <citation type="submission" date="2020-09" db="EMBL/GenBank/DDBJ databases">
        <title>Desulfogranum mesoprofundum gen. nov., sp. nov., a novel mesophilic, sulfate-reducing chemolithoautotroph isolated from a deep-sea hydrothermal vent chimney in the Suiyo Seamount.</title>
        <authorList>
            <person name="Hashimoto Y."/>
            <person name="Nakagawa S."/>
        </authorList>
    </citation>
    <scope>NUCLEOTIDE SEQUENCE</scope>
    <source>
        <strain evidence="3">KT2</strain>
    </source>
</reference>
<proteinExistence type="inferred from homology"/>
<dbReference type="PROSITE" id="PS50164">
    <property type="entry name" value="GIY_YIG"/>
    <property type="match status" value="1"/>
</dbReference>
<name>A0A8D5FUQ4_9BACT</name>
<dbReference type="PANTHER" id="PTHR34477">
    <property type="entry name" value="UPF0213 PROTEIN YHBQ"/>
    <property type="match status" value="1"/>
</dbReference>
<dbReference type="AlphaFoldDB" id="A0A8D5FUQ4"/>
<comment type="similarity">
    <text evidence="1">Belongs to the UPF0213 family.</text>
</comment>
<organism evidence="3 4">
    <name type="scientific">Desulfomarina profundi</name>
    <dbReference type="NCBI Taxonomy" id="2772557"/>
    <lineage>
        <taxon>Bacteria</taxon>
        <taxon>Pseudomonadati</taxon>
        <taxon>Thermodesulfobacteriota</taxon>
        <taxon>Desulfobulbia</taxon>
        <taxon>Desulfobulbales</taxon>
        <taxon>Desulfobulbaceae</taxon>
        <taxon>Desulfomarina</taxon>
    </lineage>
</organism>
<evidence type="ECO:0000256" key="1">
    <source>
        <dbReference type="ARBA" id="ARBA00007435"/>
    </source>
</evidence>
<evidence type="ECO:0000313" key="3">
    <source>
        <dbReference type="EMBL" id="BCL60227.1"/>
    </source>
</evidence>
<gene>
    <name evidence="3" type="ORF">DGMP_09200</name>
</gene>
<dbReference type="Proteomes" id="UP000826725">
    <property type="component" value="Chromosome"/>
</dbReference>
<dbReference type="InterPro" id="IPR050190">
    <property type="entry name" value="UPF0213_domain"/>
</dbReference>
<accession>A0A8D5FUQ4</accession>
<evidence type="ECO:0000313" key="4">
    <source>
        <dbReference type="Proteomes" id="UP000826725"/>
    </source>
</evidence>
<sequence>MVSTAKPESSWFVYILQCCDNTLYTGITTDIDRRVREHNSSTTGSKYTKSRRPVKLVYQENAPSRSAAAAREFQIKQLDRIDKKKLITKNPA</sequence>
<dbReference type="EMBL" id="AP024086">
    <property type="protein sequence ID" value="BCL60227.1"/>
    <property type="molecule type" value="Genomic_DNA"/>
</dbReference>
<dbReference type="CDD" id="cd10456">
    <property type="entry name" value="GIY-YIG_UPF0213"/>
    <property type="match status" value="1"/>
</dbReference>
<feature type="domain" description="GIY-YIG" evidence="2">
    <location>
        <begin position="9"/>
        <end position="87"/>
    </location>
</feature>
<dbReference type="RefSeq" id="WP_228856378.1">
    <property type="nucleotide sequence ID" value="NZ_AP024086.1"/>
</dbReference>
<dbReference type="KEGG" id="dbk:DGMP_09200"/>
<protein>
    <recommendedName>
        <fullName evidence="2">GIY-YIG domain-containing protein</fullName>
    </recommendedName>
</protein>
<keyword evidence="4" id="KW-1185">Reference proteome</keyword>
<evidence type="ECO:0000259" key="2">
    <source>
        <dbReference type="PROSITE" id="PS50164"/>
    </source>
</evidence>